<sequence length="78" mass="8995">HSLVTEMKKAGWQFNGTILKDRINNCPIKDIKYIKKLPRGSYDVECDGIVNVLRWNYNLVVTFANNVCGVEPIEKVKR</sequence>
<dbReference type="PANTHER" id="PTHR47055:SF3">
    <property type="entry name" value="PHORBOL-ESTER_DAG-TYPE DOMAIN-CONTAINING PROTEIN"/>
    <property type="match status" value="1"/>
</dbReference>
<comment type="caution">
    <text evidence="1">The sequence shown here is derived from an EMBL/GenBank/DDBJ whole genome shotgun (WGS) entry which is preliminary data.</text>
</comment>
<reference evidence="1 2" key="1">
    <citation type="submission" date="2016-04" db="EMBL/GenBank/DDBJ databases">
        <title>The genome of Intoshia linei affirms orthonectids as highly simplified spiralians.</title>
        <authorList>
            <person name="Mikhailov K.V."/>
            <person name="Slusarev G.S."/>
            <person name="Nikitin M.A."/>
            <person name="Logacheva M.D."/>
            <person name="Penin A."/>
            <person name="Aleoshin V."/>
            <person name="Panchin Y.V."/>
        </authorList>
    </citation>
    <scope>NUCLEOTIDE SEQUENCE [LARGE SCALE GENOMIC DNA]</scope>
    <source>
        <strain evidence="1">Intl2013</strain>
        <tissue evidence="1">Whole animal</tissue>
    </source>
</reference>
<dbReference type="PANTHER" id="PTHR47055">
    <property type="entry name" value="DDE_TNP_1_7 DOMAIN-CONTAINING PROTEIN"/>
    <property type="match status" value="1"/>
</dbReference>
<accession>A0A177AV59</accession>
<feature type="non-terminal residue" evidence="1">
    <location>
        <position position="1"/>
    </location>
</feature>
<dbReference type="GO" id="GO:0043565">
    <property type="term" value="F:sequence-specific DNA binding"/>
    <property type="evidence" value="ECO:0007669"/>
    <property type="project" value="TreeGrafter"/>
</dbReference>
<name>A0A177AV59_9BILA</name>
<protein>
    <submittedName>
        <fullName evidence="1">Uncharacterized protein</fullName>
    </submittedName>
</protein>
<proteinExistence type="predicted"/>
<evidence type="ECO:0000313" key="2">
    <source>
        <dbReference type="Proteomes" id="UP000078046"/>
    </source>
</evidence>
<organism evidence="1 2">
    <name type="scientific">Intoshia linei</name>
    <dbReference type="NCBI Taxonomy" id="1819745"/>
    <lineage>
        <taxon>Eukaryota</taxon>
        <taxon>Metazoa</taxon>
        <taxon>Spiralia</taxon>
        <taxon>Lophotrochozoa</taxon>
        <taxon>Mesozoa</taxon>
        <taxon>Orthonectida</taxon>
        <taxon>Rhopaluridae</taxon>
        <taxon>Intoshia</taxon>
    </lineage>
</organism>
<dbReference type="InterPro" id="IPR052638">
    <property type="entry name" value="PiggyBac_TE-derived"/>
</dbReference>
<dbReference type="Proteomes" id="UP000078046">
    <property type="component" value="Unassembled WGS sequence"/>
</dbReference>
<evidence type="ECO:0000313" key="1">
    <source>
        <dbReference type="EMBL" id="OAF65412.1"/>
    </source>
</evidence>
<dbReference type="EMBL" id="LWCA01001303">
    <property type="protein sequence ID" value="OAF65412.1"/>
    <property type="molecule type" value="Genomic_DNA"/>
</dbReference>
<dbReference type="OrthoDB" id="10057240at2759"/>
<dbReference type="AlphaFoldDB" id="A0A177AV59"/>
<gene>
    <name evidence="1" type="ORF">A3Q56_06857</name>
</gene>
<keyword evidence="2" id="KW-1185">Reference proteome</keyword>